<feature type="region of interest" description="Disordered" evidence="11">
    <location>
        <begin position="6456"/>
        <end position="6483"/>
    </location>
</feature>
<feature type="domain" description="Trimeric autotransporter adhesin YadA-like head" evidence="13">
    <location>
        <begin position="536"/>
        <end position="562"/>
    </location>
</feature>
<dbReference type="InterPro" id="IPR024973">
    <property type="entry name" value="ESPR"/>
</dbReference>
<keyword evidence="7" id="KW-0653">Protein transport</keyword>
<dbReference type="InterPro" id="IPR005594">
    <property type="entry name" value="YadA_C"/>
</dbReference>
<dbReference type="GO" id="GO:0009986">
    <property type="term" value="C:cell surface"/>
    <property type="evidence" value="ECO:0007669"/>
    <property type="project" value="UniProtKB-SubCell"/>
</dbReference>
<organism evidence="15">
    <name type="scientific">Veillonella atypica</name>
    <dbReference type="NCBI Taxonomy" id="39777"/>
    <lineage>
        <taxon>Bacteria</taxon>
        <taxon>Bacillati</taxon>
        <taxon>Bacillota</taxon>
        <taxon>Negativicutes</taxon>
        <taxon>Veillonellales</taxon>
        <taxon>Veillonellaceae</taxon>
        <taxon>Veillonella</taxon>
    </lineage>
</organism>
<feature type="region of interest" description="Disordered" evidence="11">
    <location>
        <begin position="6424"/>
        <end position="6444"/>
    </location>
</feature>
<dbReference type="SUPFAM" id="SSF101967">
    <property type="entry name" value="Adhesin YadA, collagen-binding domain"/>
    <property type="match status" value="4"/>
</dbReference>
<feature type="coiled-coil region" evidence="10">
    <location>
        <begin position="7144"/>
        <end position="7178"/>
    </location>
</feature>
<feature type="region of interest" description="Disordered" evidence="11">
    <location>
        <begin position="5913"/>
        <end position="5953"/>
    </location>
</feature>
<feature type="domain" description="Trimeric autotransporter adhesin YadA-like head" evidence="13">
    <location>
        <begin position="127"/>
        <end position="138"/>
    </location>
</feature>
<feature type="region of interest" description="Disordered" evidence="11">
    <location>
        <begin position="6149"/>
        <end position="6226"/>
    </location>
</feature>
<keyword evidence="9" id="KW-0998">Cell outer membrane</keyword>
<evidence type="ECO:0000259" key="13">
    <source>
        <dbReference type="Pfam" id="PF05658"/>
    </source>
</evidence>
<evidence type="ECO:0000259" key="14">
    <source>
        <dbReference type="Pfam" id="PF13018"/>
    </source>
</evidence>
<feature type="domain" description="Trimeric autotransporter adhesin YadA-like head" evidence="13">
    <location>
        <begin position="158"/>
        <end position="184"/>
    </location>
</feature>
<feature type="compositionally biased region" description="Low complexity" evidence="11">
    <location>
        <begin position="5936"/>
        <end position="5953"/>
    </location>
</feature>
<feature type="compositionally biased region" description="Low complexity" evidence="11">
    <location>
        <begin position="5342"/>
        <end position="5364"/>
    </location>
</feature>
<dbReference type="SUPFAM" id="SSF54523">
    <property type="entry name" value="Pili subunits"/>
    <property type="match status" value="1"/>
</dbReference>
<keyword evidence="10" id="KW-0175">Coiled coil</keyword>
<dbReference type="GO" id="GO:0009279">
    <property type="term" value="C:cell outer membrane"/>
    <property type="evidence" value="ECO:0007669"/>
    <property type="project" value="UniProtKB-SubCell"/>
</dbReference>
<dbReference type="EMBL" id="KF479203">
    <property type="protein sequence ID" value="AGT98628.1"/>
    <property type="molecule type" value="Genomic_DNA"/>
</dbReference>
<feature type="region of interest" description="Disordered" evidence="11">
    <location>
        <begin position="5074"/>
        <end position="5116"/>
    </location>
</feature>
<evidence type="ECO:0000256" key="2">
    <source>
        <dbReference type="ARBA" id="ARBA00004442"/>
    </source>
</evidence>
<dbReference type="InterPro" id="IPR008640">
    <property type="entry name" value="Adhesin_Head_dom"/>
</dbReference>
<feature type="domain" description="Trimeric autotransporter adhesin YadA-like head" evidence="13">
    <location>
        <begin position="235"/>
        <end position="257"/>
    </location>
</feature>
<accession>U3GRC3</accession>
<dbReference type="KEGG" id="vat:B7L28_02375"/>
<gene>
    <name evidence="15" type="primary">heg44</name>
</gene>
<evidence type="ECO:0000256" key="1">
    <source>
        <dbReference type="ARBA" id="ARBA00004241"/>
    </source>
</evidence>
<evidence type="ECO:0000256" key="9">
    <source>
        <dbReference type="ARBA" id="ARBA00023237"/>
    </source>
</evidence>
<evidence type="ECO:0000256" key="11">
    <source>
        <dbReference type="SAM" id="MobiDB-lite"/>
    </source>
</evidence>
<keyword evidence="5" id="KW-0812">Transmembrane</keyword>
<reference evidence="15" key="1">
    <citation type="submission" date="2013-07" db="EMBL/GenBank/DDBJ databases">
        <title>Identification of Adhesins for Coaggregation between Veillonella atypica and Streptococcus gordonii.</title>
        <authorList>
            <person name="Qi F.X."/>
            <person name="Liu J.M."/>
        </authorList>
    </citation>
    <scope>NUCLEOTIDE SEQUENCE</scope>
    <source>
        <strain evidence="15">OK5</strain>
    </source>
</reference>
<dbReference type="Gene3D" id="6.20.50.100">
    <property type="match status" value="10"/>
</dbReference>
<keyword evidence="4" id="KW-1134">Transmembrane beta strand</keyword>
<feature type="domain" description="Trimeric autotransporter adhesin YadA-like head" evidence="13">
    <location>
        <begin position="186"/>
        <end position="210"/>
    </location>
</feature>
<protein>
    <submittedName>
        <fullName evidence="15">Hemagglutanin</fullName>
    </submittedName>
</protein>
<feature type="domain" description="Trimeric autotransporter adhesin YadA-like head" evidence="13">
    <location>
        <begin position="508"/>
        <end position="534"/>
    </location>
</feature>
<evidence type="ECO:0000256" key="8">
    <source>
        <dbReference type="ARBA" id="ARBA00023136"/>
    </source>
</evidence>
<dbReference type="Pfam" id="PF03895">
    <property type="entry name" value="YadA_anchor"/>
    <property type="match status" value="1"/>
</dbReference>
<evidence type="ECO:0000313" key="15">
    <source>
        <dbReference type="EMBL" id="AGT98628.1"/>
    </source>
</evidence>
<feature type="compositionally biased region" description="Low complexity" evidence="11">
    <location>
        <begin position="6424"/>
        <end position="6435"/>
    </location>
</feature>
<feature type="compositionally biased region" description="Low complexity" evidence="11">
    <location>
        <begin position="6191"/>
        <end position="6226"/>
    </location>
</feature>
<keyword evidence="3" id="KW-0813">Transport</keyword>
<dbReference type="InterPro" id="IPR045584">
    <property type="entry name" value="Pilin-like"/>
</dbReference>
<dbReference type="Gene3D" id="2.150.10.10">
    <property type="entry name" value="Serralysin-like metalloprotease, C-terminal"/>
    <property type="match status" value="7"/>
</dbReference>
<keyword evidence="8" id="KW-0472">Membrane</keyword>
<feature type="compositionally biased region" description="Low complexity" evidence="11">
    <location>
        <begin position="6149"/>
        <end position="6163"/>
    </location>
</feature>
<name>U3GRC3_9FIRM</name>
<evidence type="ECO:0000259" key="12">
    <source>
        <dbReference type="Pfam" id="PF03895"/>
    </source>
</evidence>
<proteinExistence type="predicted"/>
<dbReference type="Pfam" id="PF05658">
    <property type="entry name" value="YadA_head"/>
    <property type="match status" value="13"/>
</dbReference>
<feature type="domain" description="Trimeric autotransporter adhesin YadA-like head" evidence="13">
    <location>
        <begin position="654"/>
        <end position="680"/>
    </location>
</feature>
<feature type="compositionally biased region" description="Polar residues" evidence="11">
    <location>
        <begin position="5085"/>
        <end position="5116"/>
    </location>
</feature>
<feature type="domain" description="ESPR" evidence="14">
    <location>
        <begin position="1"/>
        <end position="35"/>
    </location>
</feature>
<dbReference type="SMART" id="SM00710">
    <property type="entry name" value="PbH1"/>
    <property type="match status" value="14"/>
</dbReference>
<dbReference type="Pfam" id="PF13018">
    <property type="entry name" value="ESPR"/>
    <property type="match status" value="1"/>
</dbReference>
<feature type="domain" description="Trimeric autotransporter adhesin YadA-like head" evidence="13">
    <location>
        <begin position="820"/>
        <end position="840"/>
    </location>
</feature>
<evidence type="ECO:0000256" key="10">
    <source>
        <dbReference type="SAM" id="Coils"/>
    </source>
</evidence>
<feature type="domain" description="Trimeric autotransporter adhesin YadA-like head" evidence="13">
    <location>
        <begin position="898"/>
        <end position="921"/>
    </location>
</feature>
<dbReference type="GO" id="GO:0015031">
    <property type="term" value="P:protein transport"/>
    <property type="evidence" value="ECO:0007669"/>
    <property type="project" value="UniProtKB-KW"/>
</dbReference>
<feature type="domain" description="Trimeric autotransporter adhesin YadA-like head" evidence="13">
    <location>
        <begin position="338"/>
        <end position="362"/>
    </location>
</feature>
<dbReference type="InterPro" id="IPR006626">
    <property type="entry name" value="PbH1"/>
</dbReference>
<evidence type="ECO:0000256" key="3">
    <source>
        <dbReference type="ARBA" id="ARBA00022448"/>
    </source>
</evidence>
<dbReference type="Gene3D" id="2.60.40.4050">
    <property type="match status" value="1"/>
</dbReference>
<keyword evidence="6" id="KW-0732">Signal</keyword>
<feature type="domain" description="Trimeric autotransporter adhesin YadA-like head" evidence="13">
    <location>
        <begin position="475"/>
        <end position="501"/>
    </location>
</feature>
<dbReference type="RefSeq" id="WP_156931028.1">
    <property type="nucleotide sequence ID" value="NZ_CP020566.1"/>
</dbReference>
<evidence type="ECO:0000256" key="5">
    <source>
        <dbReference type="ARBA" id="ARBA00022692"/>
    </source>
</evidence>
<feature type="domain" description="Trimeric autotransporter adhesin YadA-like head" evidence="13">
    <location>
        <begin position="272"/>
        <end position="298"/>
    </location>
</feature>
<sequence>MNKIFKVIWSKSKQCYIVVSEIAKNKTGKKKIVVAGIFAALAMVNGVQDSQAINGSGARTGWNSNGVGFHPTQGLVVGPNMNDNTTIANGNVATVAIGAHSNASGSSSVAIGGAVVNGAGAIGLGWSTATGDNSVALGGTGSTNANGNNAFAASGGNASGESAIAIGSSAIAGGRGGVAVGWSAESAVNAVGIGFNAKAKANNTVAIGVQANNDNSIGDNSSSVSIGVKTRAREVGSMAMGVSADASGKYSIALGSGDVSGDYTATVNYPKATGEKAIAIGYNSNSSNERATAIGAGATASGTDSFAGVSGAAGGNSSIAIGKGASITAPTAGTTFGGQDSIAMGTGASANQHSSVTIGAGSTSDGVRNITIGPKASASGVDSIAIGNGGVGGDKNNTGVGGNGNTYTINVNDISTNVYYGTKSVDDGSIAFGNRANAAKGGLAIGTVSIADGGIAVGQSVLSKNGVAIGSAVSATAANAVAMGSKAEASSVGAVAIGGYSATDKTKAQGNNALAIGASAVTNGNETIAIGKSANASNANAVAVGKNAKASIANSVAIGSDSTTDTNATSQANTTINGITYNFAGATSDTGMQVSVGAVGKERQIKNVAAGEVSATSTDAINGSQLFAVASQIKPINYFSVKSSAVGNKNNDGATGTDAIAIGPGAQSSGNNGVSLGNGSQANAESVVSIGYQSNYGAQNNSKSIGIGWAAGFQSNGTENIGIGTDAGRKLTGSNNVSIGKSAGLGDVYTSGSVLLGQSTTIINSTDKSKINDVVAIGNGAQGGAASSVAIGKGAKALGFSTIAIGENSNAKVKVGSAPSVAIGRNTIANGDYAVALGGGDNSGQFQGAKAAGVGTTAIGAATVTKDNTNFQTAVGFGATTDATDASAFGHQAAAMAKNATALGSAASATAENATALGTGAIAQVKDGVAIGSGSKATVDKGVKGYDPNDGRTNKYGGLTNNILTSTNAAVSVGEGASVTRQITGVAAGTSNTDAVNVAQLKSVNLAFSGNSGNNDVNLANGTLAIKGDTTYITTTANKDGITIAGKTQDITVNTNGVASANKGMADAKNVAQSINDAISKNAYTWTVSANGDAGESVAKGNKVDFNGDSSNITVERAGKKITTKLNKDITVDSVKANNKVSVGATTKQLVLDGTTGVMTAGIGTNAIKLDGTSATITAGSGNNAISLNGTNAQAAFGTGTNAVSINGKTGAVTGQTFTAGNTTINTTGLTSGTGSSAVSFGTNGISAGNQAINNVATGGSTDSNAANIGDVKRYVSGATLNLTDGANNKGSVQLGGQSLKVSSGTGINATVSGQTVNIGLTTDAQNTISNGIGLLGNVGNTGIKQLKDGNATFDIKGDGSVVKTTASSSGVTIAVDTDKLAANTNLAYTANSASPAKTVSLSKGLNFVNGSNTIAIVNDDGKVSFDLNAATKNQINTNTTGVAANKANIATNAADIATNKNKIAANTTDIATNKGKIATNTTNIAANTTALARNISLGADSGTKSSQSLSTADVAFNVKGATGDFISTKMNGNTVEVSTKRAQIDSDANSGAASVTGADGLATAKNVADAINNAVTKSAYEWKLSANGEATTATVGKGDTVDFTGGSNITVERDNKNISVKLNKNLTNLSSVSIGNNIGETIKLDGSNGGITADHADFKDNTGAGTSIDSSGIKINNGIADLTHIGMGSISLDNGSGGNTVVTSSSVSLTDGSNLSEYNAKGIAFGDATGTNTAQFGLEGISAANQQIKDVATGTADTDAVNVKQLKDTVGEQKLNISDGTKDSSVALKNQTLTVTGTGAAKATVNGQTITIDVAEGTLTPNTTNGTVTATTGVAKATEVAAAINNTNTVLGNKIAKNAQDIATNTSNITANKNQITTNTTNIATNTANIAHTIALADDAGASTTAKSLKDGNVSFNIKGDNKFISTAASGNDVKLTVNEQAIKDAAKAASSFKVKANAHAEEEVKGGDTITFNNGDNIEISQAGKTFTIGTAKNITVDSVTAGNTVINTSGLTNGTTAITGTGITTDKVTVGGISIDKTAGINAGGKVISNVASGMVNNNATDDSNAANIGDVKQAVANLSQNLNITDGTNNGTVDLKNQKLNVAGANGVTATVNNQTITVGLDANTVNATTKGIGLTADTGSTGNKYLKDGDVSFAVTGDGNLVSTTGTTAGVKVAVDAAKVKDLAVAAVTVSKDAQADNPITVTPTAGANSKDYAIGIDTTKLAAKTDLTYRANSAVDANAKKVSLSKGLNFVDGGSTVATVDNDGKVSFDLNTATKNQINTNTTDIATNTAALARNISLGADSGTTSSQSLSKADVAFNVKGATGDFVSTNMNGNTVEISTKRATINSNATTGGASVTGNDGLATAQNVADAINKAADAAKAGAAWNITTNSSTTDKTAVKGGDTVDLVNGDNIEITQDGTDKKKITVATKKDITVDSVTANNKVTVGSGANKITLDGTDGSVTGKAFTGTTFTGTSFTGTSFTAGNTVINTNGLTNGTTAITGTGVTTDNVTVGGISIDKTAGINAGNKVISNVASGGTTLTNAANIGDVQNAVANLSQNLNITDGTNNGTVDLKNQKLNVAGANGVTAKVNNQTITVGLDADTVNATTKGIGLTADTGSTGNKYLKDGDVSFAVTGDGSLVSTSATAAGVKVAVNSASITAGADGTITGPTTDGVATAKNVADAINAAKKASKTEITANTGEAANATTGNVTLTSTTAADGHTIYDVKLNDKVILGSGANAVTVDGTTGAITGKTATIGGVTVNGTANTIGGLSNTTWNGTAVSGRAATEDQLKAVADAAGSQTWEITADKKTGTSGAQTGTKENAKVGKDDTVSLIAGENLTVDQASKNFTYSLNKDLVKMSSATFEATGGKTTVIKGDSIVQTDGANVNTSNATSNTITDGTNTSTITAGKAEIGTVGIDGVASKISTGGTNAVVVNGADGTVKTGNVTVTGGTTNDITGLSNTTLSATDFATKGRAATEEQLKAATGATTLKFTGDVATNTGSVNLKDDTFGIKGDNKYISTDVNGKNVNLTVSEAEVKKSAVAAVTVSTDTTDANNPLTVTPTTSADGTTKDYKVTIDGTKIANKTNLSYKANGGTAKQVSLADGLNFKNGTLTTASIDDNGVVKYDVNTASITAGTDGTITGPTTDGVATAKNVADAINAAKKASKTEITANTGEAANATTGNVTLTSTTASDGHTIYDVKLNDKVTLGSGANAVTVDGTAAKVNAGVTTVDGATGTITTGGTNSIKVDGVTGTVTGLTNKDWTPGVTKAVTGRAATEDQLQKVADAASSQTWNITADKAGTTGAQTGTKKNATVGKDETVELVAGDNLTINQNERKFTYSLNKDLAGLTSVSIGTGTTETIKLDGATGKITAKNAVIGGVTVDGDNNHVTGLANTTWNGTATTGRAATEDQLKAVAETAKMTTDAVNLKFTGDTNTSPGVVNLKDDTFGIKGDGKYISTDVNGKNVNLTVSEAEVKKSAVAAVTVSTDTTDTNNPLTVTPTASADGTTKDYKVTIDGTKIANKTNLSYKANNGTAKQVSLADGLDFTNGTLTTASIDNNGVVKYDVNTAAITAGADGTITGPTTDGVATAKNVADAINIAKKASKTEITANTGEAANATTGNVTLTSTTAADGHTIYDVKLNDKVTLGTGANVVMIDGTTGAITGKTATIGGVTVNGTANTIGGLSNTTWNGTATTGRAATEDQLKAVADAAGSQTWNITADKAGTTGNQTGTKKNATVGKDETVELVAGDNLTINQDERKFTYSLNKDLAGLTSVSVGTGTTETIKLDGATGKITAKNAVIGGVTVDGDNHHVTGLANTTWNGTATTGRAATEDQLKAVAETAKTTTDAVNLKFTGDTNTSPGVVNLKDDTLGVVGDGKYVSTDANGKNLTVKVSEAEVKKSAVAAVTVSTDTTDANNPLTVTPTTSADGTTKDYKVTIDGTKIANKTNLSYKANDGTAKQVSLADGLNFKNGTLTTASIDDNGVVKYDVNTASITAGADGTITGPTTDGVATAKNVADAINAAKKASKTEITANTGEAANATTGNVTLTSTTAADGHTIYDVKLNDKVTLGSGANAVTIDGTAGKATIGSSVINGVNNTFTTGGAKAVTLDGATGTITGTTANIGGITVNGTANTIGGLSNTTWNGTATTGRAATEDQLKAVADAAGSQTWEITADKDAATSGAQTGTKKNAKVGKDDKVQLIAGENLTVNQNERDFTYSLNKDLVKMNSATFEATGGKTTVIKGDSIVQTDGANVNTSNATSNTITDGTNTSTITAGKAQIGTVGIDGVVSKISTGGTNAVVVNGADGTIKTGNVTVTGGTTNDITGLSNTTLSATDFATKGRAATEEQLKAATGATTLKFTGDVATNTGSVNLKDDTFGIKGDGKYISTDVNGKNVNLTVSEAEVKKSAVAAVTVSTDTTDANNPISVTPTTSADGTTKDYKVTIDGTKIANKTNLSYKANGGTAKQVSLADGLNFKNGTLTTASIDDAGVVKYDVNTASITAGADGTITGPTTDGVATAKNVADAINAAKKASKTEITANTGEAANATTGNVTLTSTTAADGHTIYDVKLNDKVTLGSGANAVTIDGTAGKATIGSSIVDGVNNTFTTGGASPVTLNGATGTITGKTANIGGVTVDGTNNHVMGLANKDWTPGVTQAVSGRAATEDQLQKVSDAVGAGWKVNTGKVTGSTGESNGAASTKVASGEEVQFQAGNNLVVDQNGKTVAYSLNKALKDLESATFNGTGTNKTVITGDSITQTAGTQMNTSTAGGNTVADGTKSTETTAAGQVIKDGAKSNKSTVDNNVIDDGNGNVNTSNATSNTITDGTNTTATTSSSVTVKDNAGNSTVITKDNITTGVGGNKITLDGTAGKATVGASVIDGVNNTFTTGGANAVKLDGVAGTIKTGTVTVTGGTTNDITGLSNTTVTAADFATKGRAATEEQLKVVGEQTWQITADKDATTSGAQTGTKKDAKVGKDDKVQLIAGENMTVNQNERDFTFTLNKDLVKMNSATFLGTGTNKTVITGDSITQTAGTQMNTSTAGGNTVADGTKSTETTAAGQVIKDGAKSNKSTVSSNVIDDGNGNVNTSNATSNIITDGTNTSTITAGKATIGSSIVDGVNNTFTTGGANAVKLDGVAGTIKTGTVTITGGTTNDITGLSNTTVTAADFATKGRAATEEQLKAVGEQTWQITADKDATTSGAQTGTKKDAKVGKDDKVQLIAGENMTVNQNERDFTFTLNKDLVKMNSATFLGTGTNKTVITGDSITQTAGTQTNTSTAGGNTVADGTKSTETTAAGQVIKDGTKTNTSTVDENTIVDGTKSNKSTVDGNTITDGTNTTATTSSSVTVKDNAGNSTAITKDNVTTGVGGNKIILDGTAGKATIGSSIVDGVNNTFTTGGANAVKLDGVAGTIKTGTVTITGGTTNDITGLSNTTVTAADFATKGRAATEEQLKAVGEQTWQITADKDTATSGAQTGTKKDAKVGKDDKVQLIAGENLTVNQNERDFTYSLNKDLVKMNSATFEATGSKTTVIKGDSIVQTDGTKVNTSTAGGNTVADGTKSTATTADGTTVTSANGNTKYAADGVRINTTGNNPVSLTDAGLDNGNNVIKNVASGHVNNDATDNTNAANIADVKKATTTVTANAGETANATKGNVTLTSTTAADGHTIYDVKLNDKVTLGTGANAVTIDGTAGKATIGSSVIDGVNNTFTTGGASPVTLNGATGTITGKTANIGGVTVDGTNNHVMGLANKDWTPGVTQAVSGRAATEDQLQKVSDAVGAGWKVNTGKVTGSTGESNGATPTKVASGEEVQFQAGNNLIVDQNGKTVAYSLNKALKDLESATFNGTGTNKTVITGDSITQTAGTQMNTSTAGGNTVADGTKSTETTAAGQVIKDGAKSNKSTVDSNVIDDGNGNVNTSNATSNTITDGTNTTATTSSSVTVKDNAGNSTVITKDNITTGVGGNKITLDGTAGKATVGASVIDGVNNTFTTGGANAVKLDGTAGTIKTGTVTVTGGTTNDITGLSNTTVTATDFATKGRAATEEQLKAVGEQTWQITADKDATTSGAQTGTKKDAKVGKDDKVQLIAGENMTVSQNERDFTYSLNKDLVKMNSATFLGTGSNTTVITGNSITQTAGTQTNTSTAGGNTVADGTKSTETTADGQVIKNGAKSNKSTVDNNVIDDGNGNVNTSNATSNTITDGTNTTATTSSSVTVKDNAGNSTVITKDNITTGVGGNKITLDGTAGKATVGASVVDGINNTFTTGGANAVKLDGVAGTIKTGTVTVTGGTTNDITGLANTTVNSADFATKGRAATEEQLKAVGEQTWQITADKDDTTSGAQTGTKKDAKVGKDDKVQLIAGENMTVNQNERDFTFTLNKDLVKMNSATFLGTGSNTTVITGNSITQTAGTQTNTSTAAGNTIANGTKSTETTADGQVIKDGAKSNKSTVDSNVIDDGNGNVNTSNATSNTITDGTNTSTITAGKANIGNIAIDGVNNKITMGNGATPVTLDGANGHLDGLTNTTWVPGVTKATTGRAATEDQLQQVSDAVGAGWKVNTGTVAGSSGVSNGAASTKVSSGEEVKLQAGDNLVIDQNGKTVSYSLNKDLTKMNSATFEATGGKTTVIKGDSIVQTDGGKTNTSNAAGNTVVDGNKSTATTAAGTTITDGAKTNTSTADKNVINDGAGNTNVSNATSNTLKNAAGDETKADAKGVTVKDAAGNNATFTKDGITITKTGKDTVSLTSNGLDNGKNKIVNVAAGVANTDAVNVGQLKEYSAKSTTELTANNGETAGSTTGNIVLTKTTAADGHTIYDNKLNDKITLGTDPTKAVTVDGTTGTVTGLTNKTWTPGSIVSGRAATEDQLKDAVADSGWKAAVDKEGSGQSTVVGTSPEKIKAEETVTFKAGNNMMVTQTGKSISYAVNPELTNMASATFKDAAGNTTVTNGNGITITPGSANPTNPHAGPVSLTKDGLNNGNNQIKGVAPGTDPTDAVNVSQLNTSNANTSQAINQIAGEVQHVGAHAAAMAALKPIQYDPLEPTQVMAGVGNYRGETAAALGLAHYTNENTMFNVGVSVGGNHNMVNAGVTHKFGYSPEKKNIPDRYKAGPISSVYVMQDEVSSLKKENAEQKYVIADQAARLTTLEAENEQQRRELAETKKGLDDLKAAVDKLLASKG</sequence>
<comment type="subcellular location">
    <subcellularLocation>
        <location evidence="2">Cell outer membrane</location>
    </subcellularLocation>
    <subcellularLocation>
        <location evidence="1">Cell surface</location>
    </subcellularLocation>
</comment>
<feature type="region of interest" description="Disordered" evidence="11">
    <location>
        <begin position="4818"/>
        <end position="4852"/>
    </location>
</feature>
<feature type="domain" description="Trimeric autotransporter adhesin YadA-like head" evidence="13">
    <location>
        <begin position="372"/>
        <end position="389"/>
    </location>
</feature>
<evidence type="ECO:0000256" key="6">
    <source>
        <dbReference type="ARBA" id="ARBA00022729"/>
    </source>
</evidence>
<evidence type="ECO:0000256" key="4">
    <source>
        <dbReference type="ARBA" id="ARBA00022452"/>
    </source>
</evidence>
<dbReference type="InterPro" id="IPR011049">
    <property type="entry name" value="Serralysin-like_metalloprot_C"/>
</dbReference>
<feature type="region of interest" description="Disordered" evidence="11">
    <location>
        <begin position="5317"/>
        <end position="5368"/>
    </location>
</feature>
<feature type="domain" description="Trimeric autotransporter adhesin YadA-like C-terminal membrane anchor" evidence="12">
    <location>
        <begin position="7045"/>
        <end position="7101"/>
    </location>
</feature>
<evidence type="ECO:0000256" key="7">
    <source>
        <dbReference type="ARBA" id="ARBA00022927"/>
    </source>
</evidence>